<feature type="non-terminal residue" evidence="1">
    <location>
        <position position="55"/>
    </location>
</feature>
<proteinExistence type="predicted"/>
<name>A0ABU6R2F9_9FABA</name>
<dbReference type="Proteomes" id="UP001341840">
    <property type="component" value="Unassembled WGS sequence"/>
</dbReference>
<evidence type="ECO:0000313" key="1">
    <source>
        <dbReference type="EMBL" id="MED6118012.1"/>
    </source>
</evidence>
<organism evidence="1 2">
    <name type="scientific">Stylosanthes scabra</name>
    <dbReference type="NCBI Taxonomy" id="79078"/>
    <lineage>
        <taxon>Eukaryota</taxon>
        <taxon>Viridiplantae</taxon>
        <taxon>Streptophyta</taxon>
        <taxon>Embryophyta</taxon>
        <taxon>Tracheophyta</taxon>
        <taxon>Spermatophyta</taxon>
        <taxon>Magnoliopsida</taxon>
        <taxon>eudicotyledons</taxon>
        <taxon>Gunneridae</taxon>
        <taxon>Pentapetalae</taxon>
        <taxon>rosids</taxon>
        <taxon>fabids</taxon>
        <taxon>Fabales</taxon>
        <taxon>Fabaceae</taxon>
        <taxon>Papilionoideae</taxon>
        <taxon>50 kb inversion clade</taxon>
        <taxon>dalbergioids sensu lato</taxon>
        <taxon>Dalbergieae</taxon>
        <taxon>Pterocarpus clade</taxon>
        <taxon>Stylosanthes</taxon>
    </lineage>
</organism>
<reference evidence="1 2" key="1">
    <citation type="journal article" date="2023" name="Plants (Basel)">
        <title>Bridging the Gap: Combining Genomics and Transcriptomics Approaches to Understand Stylosanthes scabra, an Orphan Legume from the Brazilian Caatinga.</title>
        <authorList>
            <person name="Ferreira-Neto J.R.C."/>
            <person name="da Silva M.D."/>
            <person name="Binneck E."/>
            <person name="de Melo N.F."/>
            <person name="da Silva R.H."/>
            <person name="de Melo A.L.T.M."/>
            <person name="Pandolfi V."/>
            <person name="Bustamante F.O."/>
            <person name="Brasileiro-Vidal A.C."/>
            <person name="Benko-Iseppon A.M."/>
        </authorList>
    </citation>
    <scope>NUCLEOTIDE SEQUENCE [LARGE SCALE GENOMIC DNA]</scope>
    <source>
        <tissue evidence="1">Leaves</tissue>
    </source>
</reference>
<dbReference type="EMBL" id="JASCZI010012675">
    <property type="protein sequence ID" value="MED6118012.1"/>
    <property type="molecule type" value="Genomic_DNA"/>
</dbReference>
<protein>
    <submittedName>
        <fullName evidence="1">Uncharacterized protein</fullName>
    </submittedName>
</protein>
<accession>A0ABU6R2F9</accession>
<sequence length="55" mass="6590">QIRDFFSSMSWMSFEMKHIIVSRSTKKGLRNGMIRRFSSEFLNQDSKFFCSIQDC</sequence>
<gene>
    <name evidence="1" type="ORF">PIB30_115479</name>
</gene>
<feature type="non-terminal residue" evidence="1">
    <location>
        <position position="1"/>
    </location>
</feature>
<evidence type="ECO:0000313" key="2">
    <source>
        <dbReference type="Proteomes" id="UP001341840"/>
    </source>
</evidence>
<keyword evidence="2" id="KW-1185">Reference proteome</keyword>
<comment type="caution">
    <text evidence="1">The sequence shown here is derived from an EMBL/GenBank/DDBJ whole genome shotgun (WGS) entry which is preliminary data.</text>
</comment>